<organism evidence="1 2">
    <name type="scientific">Parasphingorhabdus halotolerans</name>
    <dbReference type="NCBI Taxonomy" id="2725558"/>
    <lineage>
        <taxon>Bacteria</taxon>
        <taxon>Pseudomonadati</taxon>
        <taxon>Pseudomonadota</taxon>
        <taxon>Alphaproteobacteria</taxon>
        <taxon>Sphingomonadales</taxon>
        <taxon>Sphingomonadaceae</taxon>
        <taxon>Parasphingorhabdus</taxon>
    </lineage>
</organism>
<gene>
    <name evidence="1" type="ORF">HF685_10995</name>
</gene>
<dbReference type="InterPro" id="IPR039535">
    <property type="entry name" value="ASST-like"/>
</dbReference>
<accession>A0A6H2DNM5</accession>
<dbReference type="EMBL" id="CP051217">
    <property type="protein sequence ID" value="QJB69737.1"/>
    <property type="molecule type" value="Genomic_DNA"/>
</dbReference>
<dbReference type="Pfam" id="PF14269">
    <property type="entry name" value="Arylsulfotran_2"/>
    <property type="match status" value="1"/>
</dbReference>
<reference evidence="1 2" key="1">
    <citation type="submission" date="2020-04" db="EMBL/GenBank/DDBJ databases">
        <title>Genome sequence for Sphingorhabdus sp. strain M1.</title>
        <authorList>
            <person name="Park S.-J."/>
        </authorList>
    </citation>
    <scope>NUCLEOTIDE SEQUENCE [LARGE SCALE GENOMIC DNA]</scope>
    <source>
        <strain evidence="1 2">JK6</strain>
    </source>
</reference>
<name>A0A6H2DNM5_9SPHN</name>
<keyword evidence="2" id="KW-1185">Reference proteome</keyword>
<dbReference type="InterPro" id="IPR011047">
    <property type="entry name" value="Quinoprotein_ADH-like_sf"/>
</dbReference>
<evidence type="ECO:0000313" key="1">
    <source>
        <dbReference type="EMBL" id="QJB69737.1"/>
    </source>
</evidence>
<dbReference type="AlphaFoldDB" id="A0A6H2DNM5"/>
<protein>
    <submittedName>
        <fullName evidence="1">Uncharacterized protein</fullName>
    </submittedName>
</protein>
<sequence length="369" mass="41219">MVAGGISQFLDICPSPGCLAVQYDRKGNVVRKWPLKSSALLDAKSVVEGKFSYGGNDPTKNISVVGLQMFKNGDLLVSLALRNSFPYGWGLARIDSEGNVVWRKRDFYHHWAKLTVNGDIYSPFYEIRDDHQYQGVPKEIQLDLICPKPDKQFADFVHVLGHDGRIKKRIDLVRLVANNKRYNSLLARSRDSCDPLHLNFVDVASPEEAAETDWLETGDMLLSFKAISAVMVISADGQLIKRAFSGSFAVQHSAQFVENGKILLFDNMGASESSLSSRLIQIDLKDGSEKVLYSRQNPAEYSINAGNISLSADGKRALLSYTRTGHAIELELTTGKRISTYDHAHPIPATKNKKQIFYLFGAWFVKNDR</sequence>
<dbReference type="RefSeq" id="WP_168819972.1">
    <property type="nucleotide sequence ID" value="NZ_CP051217.1"/>
</dbReference>
<dbReference type="KEGG" id="phao:HF685_10995"/>
<proteinExistence type="predicted"/>
<evidence type="ECO:0000313" key="2">
    <source>
        <dbReference type="Proteomes" id="UP000501600"/>
    </source>
</evidence>
<dbReference type="Proteomes" id="UP000501600">
    <property type="component" value="Chromosome"/>
</dbReference>
<dbReference type="SUPFAM" id="SSF50998">
    <property type="entry name" value="Quinoprotein alcohol dehydrogenase-like"/>
    <property type="match status" value="1"/>
</dbReference>